<comment type="subcellular location">
    <subcellularLocation>
        <location evidence="1 10">Nucleus</location>
    </subcellularLocation>
</comment>
<dbReference type="GO" id="GO:0000785">
    <property type="term" value="C:chromatin"/>
    <property type="evidence" value="ECO:0007669"/>
    <property type="project" value="TreeGrafter"/>
</dbReference>
<evidence type="ECO:0000256" key="6">
    <source>
        <dbReference type="ARBA" id="ARBA00023015"/>
    </source>
</evidence>
<gene>
    <name evidence="15" type="ORF">CVIRNUC_008243</name>
</gene>
<dbReference type="Pfam" id="PF07569">
    <property type="entry name" value="Hira"/>
    <property type="match status" value="1"/>
</dbReference>
<dbReference type="InterPro" id="IPR031120">
    <property type="entry name" value="HIR1-like"/>
</dbReference>
<dbReference type="PROSITE" id="PS50294">
    <property type="entry name" value="WD_REPEATS_REGION"/>
    <property type="match status" value="2"/>
</dbReference>
<dbReference type="AlphaFoldDB" id="A0AAV1IGI8"/>
<feature type="repeat" description="WD" evidence="9">
    <location>
        <begin position="122"/>
        <end position="163"/>
    </location>
</feature>
<feature type="repeat" description="WD" evidence="9">
    <location>
        <begin position="63"/>
        <end position="104"/>
    </location>
</feature>
<evidence type="ECO:0000256" key="7">
    <source>
        <dbReference type="ARBA" id="ARBA00023163"/>
    </source>
</evidence>
<feature type="compositionally biased region" description="Low complexity" evidence="11">
    <location>
        <begin position="555"/>
        <end position="570"/>
    </location>
</feature>
<dbReference type="Pfam" id="PF24105">
    <property type="entry name" value="Beta-prop_CAF1B_HIR1"/>
    <property type="match status" value="1"/>
</dbReference>
<keyword evidence="16" id="KW-1185">Reference proteome</keyword>
<dbReference type="GO" id="GO:0006355">
    <property type="term" value="P:regulation of DNA-templated transcription"/>
    <property type="evidence" value="ECO:0007669"/>
    <property type="project" value="InterPro"/>
</dbReference>
<name>A0AAV1IGI8_9CHLO</name>
<evidence type="ECO:0000256" key="8">
    <source>
        <dbReference type="ARBA" id="ARBA00023242"/>
    </source>
</evidence>
<dbReference type="SUPFAM" id="SSF50978">
    <property type="entry name" value="WD40 repeat-like"/>
    <property type="match status" value="1"/>
</dbReference>
<keyword evidence="3 9" id="KW-0853">WD repeat</keyword>
<keyword evidence="5 10" id="KW-0156">Chromatin regulator</keyword>
<evidence type="ECO:0000256" key="11">
    <source>
        <dbReference type="SAM" id="MobiDB-lite"/>
    </source>
</evidence>
<dbReference type="InterPro" id="IPR024977">
    <property type="entry name" value="Apc4-like_WD40_dom"/>
</dbReference>
<feature type="domain" description="CAF1B/HIR1 beta-propeller" evidence="14">
    <location>
        <begin position="11"/>
        <end position="198"/>
    </location>
</feature>
<evidence type="ECO:0000256" key="4">
    <source>
        <dbReference type="ARBA" id="ARBA00022737"/>
    </source>
</evidence>
<dbReference type="InterPro" id="IPR055410">
    <property type="entry name" value="Beta-prop_CAF1B_HIR1"/>
</dbReference>
<dbReference type="SMART" id="SM00320">
    <property type="entry name" value="WD40"/>
    <property type="match status" value="6"/>
</dbReference>
<evidence type="ECO:0000256" key="1">
    <source>
        <dbReference type="ARBA" id="ARBA00004123"/>
    </source>
</evidence>
<evidence type="ECO:0000256" key="3">
    <source>
        <dbReference type="ARBA" id="ARBA00022574"/>
    </source>
</evidence>
<feature type="repeat" description="WD" evidence="9">
    <location>
        <begin position="164"/>
        <end position="205"/>
    </location>
</feature>
<dbReference type="PANTHER" id="PTHR13831:SF0">
    <property type="entry name" value="PROTEIN HIRA"/>
    <property type="match status" value="1"/>
</dbReference>
<evidence type="ECO:0000313" key="16">
    <source>
        <dbReference type="Proteomes" id="UP001314263"/>
    </source>
</evidence>
<keyword evidence="10" id="KW-0678">Repressor</keyword>
<evidence type="ECO:0000259" key="14">
    <source>
        <dbReference type="Pfam" id="PF24105"/>
    </source>
</evidence>
<feature type="compositionally biased region" description="Polar residues" evidence="11">
    <location>
        <begin position="430"/>
        <end position="454"/>
    </location>
</feature>
<dbReference type="InterPro" id="IPR011494">
    <property type="entry name" value="HIRA-like_C"/>
</dbReference>
<dbReference type="GO" id="GO:0006351">
    <property type="term" value="P:DNA-templated transcription"/>
    <property type="evidence" value="ECO:0007669"/>
    <property type="project" value="InterPro"/>
</dbReference>
<dbReference type="GO" id="GO:0000417">
    <property type="term" value="C:HIR complex"/>
    <property type="evidence" value="ECO:0007669"/>
    <property type="project" value="TreeGrafter"/>
</dbReference>
<dbReference type="GO" id="GO:0005634">
    <property type="term" value="C:nucleus"/>
    <property type="evidence" value="ECO:0007669"/>
    <property type="project" value="UniProtKB-SubCell"/>
</dbReference>
<comment type="function">
    <text evidence="10">Required for replication-independent chromatin assembly and for the periodic repression of histone gene transcription during the cell cycle.</text>
</comment>
<proteinExistence type="inferred from homology"/>
<dbReference type="CDD" id="cd00200">
    <property type="entry name" value="WD40"/>
    <property type="match status" value="1"/>
</dbReference>
<feature type="region of interest" description="Disordered" evidence="11">
    <location>
        <begin position="517"/>
        <end position="570"/>
    </location>
</feature>
<dbReference type="InterPro" id="IPR036322">
    <property type="entry name" value="WD40_repeat_dom_sf"/>
</dbReference>
<dbReference type="InterPro" id="IPR015943">
    <property type="entry name" value="WD40/YVTN_repeat-like_dom_sf"/>
</dbReference>
<feature type="domain" description="Protein HIRA-like C-terminal" evidence="12">
    <location>
        <begin position="682"/>
        <end position="882"/>
    </location>
</feature>
<evidence type="ECO:0000259" key="12">
    <source>
        <dbReference type="Pfam" id="PF07569"/>
    </source>
</evidence>
<dbReference type="EMBL" id="CAUYUE010000011">
    <property type="protein sequence ID" value="CAK0785038.1"/>
    <property type="molecule type" value="Genomic_DNA"/>
</dbReference>
<evidence type="ECO:0000313" key="15">
    <source>
        <dbReference type="EMBL" id="CAK0785038.1"/>
    </source>
</evidence>
<feature type="compositionally biased region" description="Polar residues" evidence="11">
    <location>
        <begin position="517"/>
        <end position="527"/>
    </location>
</feature>
<dbReference type="GO" id="GO:0031491">
    <property type="term" value="F:nucleosome binding"/>
    <property type="evidence" value="ECO:0007669"/>
    <property type="project" value="TreeGrafter"/>
</dbReference>
<comment type="similarity">
    <text evidence="2 10">Belongs to the WD repeat HIR1 family.</text>
</comment>
<evidence type="ECO:0000256" key="10">
    <source>
        <dbReference type="RuleBase" id="RU364014"/>
    </source>
</evidence>
<dbReference type="InterPro" id="IPR001680">
    <property type="entry name" value="WD40_rpt"/>
</dbReference>
<dbReference type="PANTHER" id="PTHR13831">
    <property type="entry name" value="MEMBER OF THE HIR1 FAMILY OF WD-REPEAT PROTEINS"/>
    <property type="match status" value="1"/>
</dbReference>
<evidence type="ECO:0000256" key="9">
    <source>
        <dbReference type="PROSITE-ProRule" id="PRU00221"/>
    </source>
</evidence>
<feature type="region of interest" description="Disordered" evidence="11">
    <location>
        <begin position="430"/>
        <end position="500"/>
    </location>
</feature>
<keyword evidence="8 10" id="KW-0539">Nucleus</keyword>
<sequence length="935" mass="99208">MIIDKLPWVDHGGAQILSLDVHKDGTRFVTSASDNKTRVWNLLVALDPTQEEDKVKPRLLATLTDHFEGVNAARFSRGGRHLATGSDDKLVCIYELRAGTGQATFGSSEGPNVENWKLSATLRGHSFHVIDVAWSLEDTYLASCSLDNNIIIWDPTKGQKLHTLEGHKSYVKGIAWDPIGKYLASQSDDRTVKVWRVEDWAEIASTEPPYQSGYISMVFSLRLCWSPDGQTLAVVNCFANPYHTVALLNRQSWTGDLSMVGHSGAVVRAAYSPKMFRRGGRSPLMLIALASQDTSFTVWHEALQRPLFIGTKLFKQTVSDLAWTPDGTSLLVSSSDSTMAVLRFEAAEIGEALSQAEVDKHIQSLYGSARPQQILFAESAGQLRLEAAAENGHGDLHEERAGPAPGRPAGGLAARLAPANGIAQPSVAQQLVSSNGTTRRITPTAAASTANGPSTAPRLDPEAGESSAPRQPPSAQGLPAAQAAPAGASGMTVPSRSLAPSASTAVGFPAVQPVQMTSAQPAGQSSVPPGPSRKRGAGTLQQAASKRITAERLDAASPSRPSGQPAARAAAPIVQAGLRPAHRLVSTEEAPPVLSIRLHAEESAELAARGQRTVTLLEAANTGTSTAAGPLQRAGCELVCSSGGQQLWRDCLESPAVQLAGSRHFAAAALMDGTLQVYTQGGRRMLPAMQLEGPAAFLASDTGWLLMAVANSGAMRVWNLEKQQLCLEGSIEALLHGAAGDARVVSMSLSTAGSPLAVLSNSSAFAYQPGMRTWMRVVDSAFALSSYSSILASSMAGSLEAIQGQAQAAAASSGSGQLALTTLTGQDARSTETDRAHLEANMASALVLQSPQEYRRWLLTYVRHLTQSEGQEVRMRELCADLMGPVRLGSSGAAPTQLGMDTRALLRDEVLKIMGANRSHQRLVNDFLDQLRECE</sequence>
<comment type="caution">
    <text evidence="15">The sequence shown here is derived from an EMBL/GenBank/DDBJ whole genome shotgun (WGS) entry which is preliminary data.</text>
</comment>
<dbReference type="GO" id="GO:0006338">
    <property type="term" value="P:chromatin remodeling"/>
    <property type="evidence" value="ECO:0007669"/>
    <property type="project" value="InterPro"/>
</dbReference>
<feature type="repeat" description="WD" evidence="9">
    <location>
        <begin position="9"/>
        <end position="42"/>
    </location>
</feature>
<feature type="domain" description="Anaphase-promoting complex subunit 4-like WD40" evidence="13">
    <location>
        <begin position="286"/>
        <end position="356"/>
    </location>
</feature>
<evidence type="ECO:0000259" key="13">
    <source>
        <dbReference type="Pfam" id="PF12894"/>
    </source>
</evidence>
<feature type="compositionally biased region" description="Basic and acidic residues" evidence="11">
    <location>
        <begin position="392"/>
        <end position="401"/>
    </location>
</feature>
<feature type="compositionally biased region" description="Low complexity" evidence="11">
    <location>
        <begin position="473"/>
        <end position="490"/>
    </location>
</feature>
<feature type="region of interest" description="Disordered" evidence="11">
    <location>
        <begin position="392"/>
        <end position="413"/>
    </location>
</feature>
<organism evidence="15 16">
    <name type="scientific">Coccomyxa viridis</name>
    <dbReference type="NCBI Taxonomy" id="1274662"/>
    <lineage>
        <taxon>Eukaryota</taxon>
        <taxon>Viridiplantae</taxon>
        <taxon>Chlorophyta</taxon>
        <taxon>core chlorophytes</taxon>
        <taxon>Trebouxiophyceae</taxon>
        <taxon>Trebouxiophyceae incertae sedis</taxon>
        <taxon>Coccomyxaceae</taxon>
        <taxon>Coccomyxa</taxon>
    </lineage>
</organism>
<dbReference type="Pfam" id="PF12894">
    <property type="entry name" value="ANAPC4_WD40"/>
    <property type="match status" value="1"/>
</dbReference>
<keyword evidence="4 10" id="KW-0677">Repeat</keyword>
<evidence type="ECO:0000256" key="2">
    <source>
        <dbReference type="ARBA" id="ARBA00007306"/>
    </source>
</evidence>
<dbReference type="Proteomes" id="UP001314263">
    <property type="component" value="Unassembled WGS sequence"/>
</dbReference>
<keyword evidence="7 10" id="KW-0804">Transcription</keyword>
<reference evidence="15 16" key="1">
    <citation type="submission" date="2023-10" db="EMBL/GenBank/DDBJ databases">
        <authorList>
            <person name="Maclean D."/>
            <person name="Macfadyen A."/>
        </authorList>
    </citation>
    <scope>NUCLEOTIDE SEQUENCE [LARGE SCALE GENOMIC DNA]</scope>
</reference>
<evidence type="ECO:0000256" key="5">
    <source>
        <dbReference type="ARBA" id="ARBA00022853"/>
    </source>
</evidence>
<protein>
    <recommendedName>
        <fullName evidence="10">Protein HIRA</fullName>
    </recommendedName>
</protein>
<accession>A0AAV1IGI8</accession>
<dbReference type="Gene3D" id="2.130.10.10">
    <property type="entry name" value="YVTN repeat-like/Quinoprotein amine dehydrogenase"/>
    <property type="match status" value="2"/>
</dbReference>
<keyword evidence="6 10" id="KW-0805">Transcription regulation</keyword>
<dbReference type="PROSITE" id="PS50082">
    <property type="entry name" value="WD_REPEATS_2"/>
    <property type="match status" value="4"/>
</dbReference>